<accession>A0A2W0C6Y9</accession>
<dbReference type="Pfam" id="PF01882">
    <property type="entry name" value="DUF58"/>
    <property type="match status" value="1"/>
</dbReference>
<proteinExistence type="predicted"/>
<dbReference type="PANTHER" id="PTHR34351">
    <property type="entry name" value="SLR1927 PROTEIN-RELATED"/>
    <property type="match status" value="1"/>
</dbReference>
<evidence type="ECO:0000313" key="3">
    <source>
        <dbReference type="Proteomes" id="UP000247459"/>
    </source>
</evidence>
<evidence type="ECO:0000259" key="1">
    <source>
        <dbReference type="Pfam" id="PF01882"/>
    </source>
</evidence>
<dbReference type="PANTHER" id="PTHR34351:SF2">
    <property type="entry name" value="DUF58 DOMAIN-CONTAINING PROTEIN"/>
    <property type="match status" value="1"/>
</dbReference>
<protein>
    <recommendedName>
        <fullName evidence="1">DUF58 domain-containing protein</fullName>
    </recommendedName>
</protein>
<dbReference type="EMBL" id="PRLG01000020">
    <property type="protein sequence ID" value="PYY28553.1"/>
    <property type="molecule type" value="Genomic_DNA"/>
</dbReference>
<keyword evidence="2" id="KW-0121">Carboxypeptidase</keyword>
<dbReference type="OrthoDB" id="9789943at2"/>
<keyword evidence="2" id="KW-0378">Hydrolase</keyword>
<reference evidence="2 3" key="1">
    <citation type="submission" date="2018-01" db="EMBL/GenBank/DDBJ databases">
        <title>Genome sequence of the PGP bacterium Paenibacillus illinoisensis E3.</title>
        <authorList>
            <person name="Rolli E."/>
            <person name="Marasco R."/>
            <person name="Bessem C."/>
            <person name="Michoud G."/>
            <person name="Gaiarsa S."/>
            <person name="Borin S."/>
            <person name="Daffonchio D."/>
        </authorList>
    </citation>
    <scope>NUCLEOTIDE SEQUENCE [LARGE SCALE GENOMIC DNA]</scope>
    <source>
        <strain evidence="2 3">E3</strain>
    </source>
</reference>
<dbReference type="GO" id="GO:0004180">
    <property type="term" value="F:carboxypeptidase activity"/>
    <property type="evidence" value="ECO:0007669"/>
    <property type="project" value="UniProtKB-KW"/>
</dbReference>
<dbReference type="AlphaFoldDB" id="A0A2W0C6Y9"/>
<sequence>MALLWLVIVGGIIIGLQGVWFGRPALRRLKYTREFSKLRCYAGDELEMVETIANEKRVTVPWLRLEAMMPGSFVFRSGSGMDISQGEIYQNHKSIFTLKPFTRITRKHPIMCSKRGIYTLNTVTMTGGDLFGVWRSTQPIPVHLSMIVYPSLVAAEDLPAIYQVWQGEVEVSRWIVEDPFLILGVRPYGAGDPMNRIHWKASARTGELQVYKQGWTADPQSWIIVNIQESEDMWSVVTRPEPIERALSYAATAAADAIGRGLPAGFAHNGYRVNGGRDPLRIEPDYGSPHLELLLEAMAETELKCMVPMEQFLNDEVKRNEEAHQARSYLLITSYVSTAMEHEIARLHEQGHRVTILPVEADHIGTKNNKAVSA</sequence>
<name>A0A2W0C6Y9_9BACL</name>
<comment type="caution">
    <text evidence="2">The sequence shown here is derived from an EMBL/GenBank/DDBJ whole genome shotgun (WGS) entry which is preliminary data.</text>
</comment>
<keyword evidence="2" id="KW-0645">Protease</keyword>
<feature type="domain" description="DUF58" evidence="1">
    <location>
        <begin position="185"/>
        <end position="347"/>
    </location>
</feature>
<dbReference type="RefSeq" id="WP_110821111.1">
    <property type="nucleotide sequence ID" value="NZ_PRLG01000020.1"/>
</dbReference>
<gene>
    <name evidence="2" type="ORF">PIL02S_03744</name>
</gene>
<evidence type="ECO:0000313" key="2">
    <source>
        <dbReference type="EMBL" id="PYY28553.1"/>
    </source>
</evidence>
<dbReference type="Proteomes" id="UP000247459">
    <property type="component" value="Unassembled WGS sequence"/>
</dbReference>
<organism evidence="2 3">
    <name type="scientific">Paenibacillus illinoisensis</name>
    <dbReference type="NCBI Taxonomy" id="59845"/>
    <lineage>
        <taxon>Bacteria</taxon>
        <taxon>Bacillati</taxon>
        <taxon>Bacillota</taxon>
        <taxon>Bacilli</taxon>
        <taxon>Bacillales</taxon>
        <taxon>Paenibacillaceae</taxon>
        <taxon>Paenibacillus</taxon>
    </lineage>
</organism>
<dbReference type="InterPro" id="IPR002881">
    <property type="entry name" value="DUF58"/>
</dbReference>